<protein>
    <submittedName>
        <fullName evidence="1">Uncharacterized protein</fullName>
    </submittedName>
</protein>
<reference evidence="1" key="1">
    <citation type="submission" date="2021-07" db="EMBL/GenBank/DDBJ databases">
        <title>Complete Genome Sequences of Mycobacterium farcinogenes Isolated from Clinical Specimens from Patients in Thailand.</title>
        <authorList>
            <person name="Sodsai P."/>
        </authorList>
    </citation>
    <scope>NUCLEOTIDE SEQUENCE</scope>
    <source>
        <strain evidence="1">BKK/CU-MFGFA-001</strain>
    </source>
</reference>
<dbReference type="Proteomes" id="UP000825598">
    <property type="component" value="Chromosome"/>
</dbReference>
<gene>
    <name evidence="1" type="ORF">K6L26_03315</name>
</gene>
<evidence type="ECO:0000313" key="1">
    <source>
        <dbReference type="EMBL" id="QZH66735.1"/>
    </source>
</evidence>
<dbReference type="EMBL" id="CP081673">
    <property type="protein sequence ID" value="QZH66735.1"/>
    <property type="molecule type" value="Genomic_DNA"/>
</dbReference>
<keyword evidence="2" id="KW-1185">Reference proteome</keyword>
<name>A0ACD1FIC3_MYCFR</name>
<accession>A0ACD1FIC3</accession>
<evidence type="ECO:0000313" key="2">
    <source>
        <dbReference type="Proteomes" id="UP000825598"/>
    </source>
</evidence>
<organism evidence="1 2">
    <name type="scientific">Mycolicibacterium farcinogenes</name>
    <name type="common">Mycobacterium farcinogenes</name>
    <dbReference type="NCBI Taxonomy" id="1802"/>
    <lineage>
        <taxon>Bacteria</taxon>
        <taxon>Bacillati</taxon>
        <taxon>Actinomycetota</taxon>
        <taxon>Actinomycetes</taxon>
        <taxon>Mycobacteriales</taxon>
        <taxon>Mycobacteriaceae</taxon>
        <taxon>Mycolicibacterium</taxon>
    </lineage>
</organism>
<sequence length="106" mass="11843">MNENPLDQADQDDDFDEYLAESAERHRASTERFNGMLTDILNSARAEMDQMYAGLGDVIRDLEKAHAAGEIEVTSEQGSADVLENLRAIERNPVQVPRPEDVVVEP</sequence>
<proteinExistence type="predicted"/>